<evidence type="ECO:0000313" key="3">
    <source>
        <dbReference type="Proteomes" id="UP000265703"/>
    </source>
</evidence>
<organism evidence="2 3">
    <name type="scientific">Glomus cerebriforme</name>
    <dbReference type="NCBI Taxonomy" id="658196"/>
    <lineage>
        <taxon>Eukaryota</taxon>
        <taxon>Fungi</taxon>
        <taxon>Fungi incertae sedis</taxon>
        <taxon>Mucoromycota</taxon>
        <taxon>Glomeromycotina</taxon>
        <taxon>Glomeromycetes</taxon>
        <taxon>Glomerales</taxon>
        <taxon>Glomeraceae</taxon>
        <taxon>Glomus</taxon>
    </lineage>
</organism>
<gene>
    <name evidence="2" type="ORF">C1645_836363</name>
</gene>
<feature type="compositionally biased region" description="Low complexity" evidence="1">
    <location>
        <begin position="34"/>
        <end position="52"/>
    </location>
</feature>
<comment type="caution">
    <text evidence="2">The sequence shown here is derived from an EMBL/GenBank/DDBJ whole genome shotgun (WGS) entry which is preliminary data.</text>
</comment>
<keyword evidence="3" id="KW-1185">Reference proteome</keyword>
<evidence type="ECO:0000313" key="2">
    <source>
        <dbReference type="EMBL" id="RIA81804.1"/>
    </source>
</evidence>
<sequence>MWDSPIPINMGGNSLQSLHKMVNEFINDIKALKSKINPSNHSNSSSSSQSKGPNKHLHLTFSSEENSPSDQEHISNLESRLLELMKTLANMNTSLSMVADSQLGVGGSHKADNNDNTLDADIEVNDADHLL</sequence>
<accession>A0A397SH71</accession>
<dbReference type="AlphaFoldDB" id="A0A397SH71"/>
<evidence type="ECO:0000256" key="1">
    <source>
        <dbReference type="SAM" id="MobiDB-lite"/>
    </source>
</evidence>
<dbReference type="Proteomes" id="UP000265703">
    <property type="component" value="Unassembled WGS sequence"/>
</dbReference>
<name>A0A397SH71_9GLOM</name>
<dbReference type="EMBL" id="QKYT01000741">
    <property type="protein sequence ID" value="RIA81804.1"/>
    <property type="molecule type" value="Genomic_DNA"/>
</dbReference>
<feature type="compositionally biased region" description="Polar residues" evidence="1">
    <location>
        <begin position="60"/>
        <end position="69"/>
    </location>
</feature>
<protein>
    <submittedName>
        <fullName evidence="2">Uncharacterized protein</fullName>
    </submittedName>
</protein>
<reference evidence="2 3" key="1">
    <citation type="submission" date="2018-06" db="EMBL/GenBank/DDBJ databases">
        <title>Comparative genomics reveals the genomic features of Rhizophagus irregularis, R. cerebriforme, R. diaphanum and Gigaspora rosea, and their symbiotic lifestyle signature.</title>
        <authorList>
            <person name="Morin E."/>
            <person name="San Clemente H."/>
            <person name="Chen E.C.H."/>
            <person name="De La Providencia I."/>
            <person name="Hainaut M."/>
            <person name="Kuo A."/>
            <person name="Kohler A."/>
            <person name="Murat C."/>
            <person name="Tang N."/>
            <person name="Roy S."/>
            <person name="Loubradou J."/>
            <person name="Henrissat B."/>
            <person name="Grigoriev I.V."/>
            <person name="Corradi N."/>
            <person name="Roux C."/>
            <person name="Martin F.M."/>
        </authorList>
    </citation>
    <scope>NUCLEOTIDE SEQUENCE [LARGE SCALE GENOMIC DNA]</scope>
    <source>
        <strain evidence="2 3">DAOM 227022</strain>
    </source>
</reference>
<feature type="region of interest" description="Disordered" evidence="1">
    <location>
        <begin position="34"/>
        <end position="73"/>
    </location>
</feature>
<proteinExistence type="predicted"/>